<reference evidence="3 4" key="1">
    <citation type="submission" date="2017-09" db="EMBL/GenBank/DDBJ databases">
        <title>Depth-based differentiation of microbial function through sediment-hosted aquifers and enrichment of novel symbionts in the deep terrestrial subsurface.</title>
        <authorList>
            <person name="Probst A.J."/>
            <person name="Ladd B."/>
            <person name="Jarett J.K."/>
            <person name="Geller-Mcgrath D.E."/>
            <person name="Sieber C.M."/>
            <person name="Emerson J.B."/>
            <person name="Anantharaman K."/>
            <person name="Thomas B.C."/>
            <person name="Malmstrom R."/>
            <person name="Stieglmeier M."/>
            <person name="Klingl A."/>
            <person name="Woyke T."/>
            <person name="Ryan C.M."/>
            <person name="Banfield J.F."/>
        </authorList>
    </citation>
    <scope>NUCLEOTIDE SEQUENCE [LARGE SCALE GENOMIC DNA]</scope>
    <source>
        <strain evidence="3">CG10_big_fil_rev_8_21_14_0_10_51_16</strain>
    </source>
</reference>
<dbReference type="EMBL" id="PCYI01000024">
    <property type="protein sequence ID" value="PIR44657.1"/>
    <property type="molecule type" value="Genomic_DNA"/>
</dbReference>
<gene>
    <name evidence="3" type="ORF">COV10_03565</name>
</gene>
<name>A0A2H0RDV9_9BACT</name>
<protein>
    <submittedName>
        <fullName evidence="3">Uncharacterized protein</fullName>
    </submittedName>
</protein>
<proteinExistence type="predicted"/>
<evidence type="ECO:0000256" key="2">
    <source>
        <dbReference type="SAM" id="Phobius"/>
    </source>
</evidence>
<keyword evidence="2" id="KW-1133">Transmembrane helix</keyword>
<evidence type="ECO:0000256" key="1">
    <source>
        <dbReference type="SAM" id="MobiDB-lite"/>
    </source>
</evidence>
<feature type="region of interest" description="Disordered" evidence="1">
    <location>
        <begin position="69"/>
        <end position="92"/>
    </location>
</feature>
<comment type="caution">
    <text evidence="3">The sequence shown here is derived from an EMBL/GenBank/DDBJ whole genome shotgun (WGS) entry which is preliminary data.</text>
</comment>
<evidence type="ECO:0000313" key="3">
    <source>
        <dbReference type="EMBL" id="PIR44657.1"/>
    </source>
</evidence>
<feature type="transmembrane region" description="Helical" evidence="2">
    <location>
        <begin position="12"/>
        <end position="30"/>
    </location>
</feature>
<evidence type="ECO:0000313" key="4">
    <source>
        <dbReference type="Proteomes" id="UP000228767"/>
    </source>
</evidence>
<organism evidence="3 4">
    <name type="scientific">Candidatus Vogelbacteria bacterium CG10_big_fil_rev_8_21_14_0_10_51_16</name>
    <dbReference type="NCBI Taxonomy" id="1975045"/>
    <lineage>
        <taxon>Bacteria</taxon>
        <taxon>Candidatus Vogeliibacteriota</taxon>
    </lineage>
</organism>
<sequence length="175" mass="20731">MKKRTIELTKNEYLALVRAVLLGGMVYGALHDFVDERFHLDMSTMDRAEHLLAEVAEQFDAEELLEDEEERAELAGKEEDEENVEEETHFSLESPLYEKLERDMETYDEHTTDNTLANKLAWRDFRREHSDAVIEGMAHARGHGYFGVELHPHEERYWQEFEDHGYDRLEVKEEE</sequence>
<keyword evidence="2" id="KW-0472">Membrane</keyword>
<accession>A0A2H0RDV9</accession>
<dbReference type="AlphaFoldDB" id="A0A2H0RDV9"/>
<dbReference type="Proteomes" id="UP000228767">
    <property type="component" value="Unassembled WGS sequence"/>
</dbReference>
<keyword evidence="2" id="KW-0812">Transmembrane</keyword>